<dbReference type="InterPro" id="IPR008271">
    <property type="entry name" value="Ser/Thr_kinase_AS"/>
</dbReference>
<dbReference type="PROSITE" id="PS00108">
    <property type="entry name" value="PROTEIN_KINASE_ST"/>
    <property type="match status" value="1"/>
</dbReference>
<dbReference type="InterPro" id="IPR000719">
    <property type="entry name" value="Prot_kinase_dom"/>
</dbReference>
<feature type="region of interest" description="Disordered" evidence="6">
    <location>
        <begin position="455"/>
        <end position="474"/>
    </location>
</feature>
<evidence type="ECO:0000256" key="6">
    <source>
        <dbReference type="SAM" id="MobiDB-lite"/>
    </source>
</evidence>
<feature type="compositionally biased region" description="Low complexity" evidence="6">
    <location>
        <begin position="46"/>
        <end position="57"/>
    </location>
</feature>
<keyword evidence="2 5" id="KW-0547">Nucleotide-binding</keyword>
<dbReference type="SMART" id="SM00220">
    <property type="entry name" value="S_TKc"/>
    <property type="match status" value="1"/>
</dbReference>
<feature type="compositionally biased region" description="Low complexity" evidence="6">
    <location>
        <begin position="458"/>
        <end position="472"/>
    </location>
</feature>
<feature type="domain" description="Protein kinase" evidence="7">
    <location>
        <begin position="610"/>
        <end position="874"/>
    </location>
</feature>
<dbReference type="PROSITE" id="PS50011">
    <property type="entry name" value="PROTEIN_KINASE_DOM"/>
    <property type="match status" value="1"/>
</dbReference>
<accession>A0AAD5XJP3</accession>
<dbReference type="PANTHER" id="PTHR48016:SF56">
    <property type="entry name" value="MAPKK KINASE"/>
    <property type="match status" value="1"/>
</dbReference>
<feature type="region of interest" description="Disordered" evidence="6">
    <location>
        <begin position="22"/>
        <end position="70"/>
    </location>
</feature>
<keyword evidence="3" id="KW-0418">Kinase</keyword>
<gene>
    <name evidence="8" type="ORF">HK100_003841</name>
</gene>
<dbReference type="Proteomes" id="UP001211907">
    <property type="component" value="Unassembled WGS sequence"/>
</dbReference>
<evidence type="ECO:0000313" key="9">
    <source>
        <dbReference type="Proteomes" id="UP001211907"/>
    </source>
</evidence>
<dbReference type="InterPro" id="IPR050538">
    <property type="entry name" value="MAP_kinase_kinase_kinase"/>
</dbReference>
<evidence type="ECO:0000313" key="8">
    <source>
        <dbReference type="EMBL" id="KAJ3134100.1"/>
    </source>
</evidence>
<dbReference type="PROSITE" id="PS00107">
    <property type="entry name" value="PROTEIN_KINASE_ATP"/>
    <property type="match status" value="1"/>
</dbReference>
<dbReference type="AlphaFoldDB" id="A0AAD5XJP3"/>
<keyword evidence="9" id="KW-1185">Reference proteome</keyword>
<evidence type="ECO:0000256" key="5">
    <source>
        <dbReference type="PROSITE-ProRule" id="PRU10141"/>
    </source>
</evidence>
<reference evidence="8" key="1">
    <citation type="submission" date="2020-05" db="EMBL/GenBank/DDBJ databases">
        <title>Phylogenomic resolution of chytrid fungi.</title>
        <authorList>
            <person name="Stajich J.E."/>
            <person name="Amses K."/>
            <person name="Simmons R."/>
            <person name="Seto K."/>
            <person name="Myers J."/>
            <person name="Bonds A."/>
            <person name="Quandt C.A."/>
            <person name="Barry K."/>
            <person name="Liu P."/>
            <person name="Grigoriev I."/>
            <person name="Longcore J.E."/>
            <person name="James T.Y."/>
        </authorList>
    </citation>
    <scope>NUCLEOTIDE SEQUENCE</scope>
    <source>
        <strain evidence="8">JEL0513</strain>
    </source>
</reference>
<keyword evidence="1" id="KW-0808">Transferase</keyword>
<dbReference type="EMBL" id="JADGJH010000199">
    <property type="protein sequence ID" value="KAJ3134100.1"/>
    <property type="molecule type" value="Genomic_DNA"/>
</dbReference>
<dbReference type="InterPro" id="IPR011009">
    <property type="entry name" value="Kinase-like_dom_sf"/>
</dbReference>
<dbReference type="InterPro" id="IPR017441">
    <property type="entry name" value="Protein_kinase_ATP_BS"/>
</dbReference>
<proteinExistence type="predicted"/>
<protein>
    <recommendedName>
        <fullName evidence="7">Protein kinase domain-containing protein</fullName>
    </recommendedName>
</protein>
<organism evidence="8 9">
    <name type="scientific">Physocladia obscura</name>
    <dbReference type="NCBI Taxonomy" id="109957"/>
    <lineage>
        <taxon>Eukaryota</taxon>
        <taxon>Fungi</taxon>
        <taxon>Fungi incertae sedis</taxon>
        <taxon>Chytridiomycota</taxon>
        <taxon>Chytridiomycota incertae sedis</taxon>
        <taxon>Chytridiomycetes</taxon>
        <taxon>Chytridiales</taxon>
        <taxon>Chytriomycetaceae</taxon>
        <taxon>Physocladia</taxon>
    </lineage>
</organism>
<sequence length="916" mass="102695">MSERILEESDLAQRQSRNILNTKLFTPPIKPRSESLRPDSRPIEINNSAGSNSSYNSFRNGISNSSGDSLQTPTALNSNFSSAATLSQGFVKSPYALGDDQQYHSTPHRIPSYPDALRSISSESRLRKPSRGFFDIFNIGNKGDQTPTEKLPPLSAATFIFDNIKSREQEEEKYSSGHFIVKVAAARETISIRVSDESSGSDVRDCVAQTFRIPPDRLGNWVIYNSVYFGTENAKTLTDDDLYSHCRQPNPPILFLMPNDQHEAFSRDDAKTDVISPHKLKLAPIVTQLDIPETAISDVPPIKTVVFEDIKLRTPDLQTPTTGSNRFRDSLFGDYNLPTIVSSEALAPLDPEDSIAPSSQPVKNFPSIHRNSDERPHPTEIVDNFGEYFPGVVVVDNDGDAVSEEKSKREPLFSFEIEESDHLEALISSPLDSAGALMVRRDTVNLIRQKSLLKRSETTTSKNSTTTKRMSSFGRKVTQLTSDNSKKSGEYLRSRISYESSHTAEVYRASEELFSIPEIAPEKILKKRLTTLEWKRKLTQIGINKGGLVIEVDESKDLDDEELRLSTEAEFGEGEMRESFDTMSSFTPSVKSQHEHIFGPFLGKPNHFQWTKGKLLGKGAYGEVYFGINVTSQDIMAVKQVKFIPPKKGVEQRKNSFVESLNMEIALLQELNHENITANVGFDFQDHTINLFLEYVEGGSLASIVSRYGKLDYNLARSFTCQILSGLDYLHERCIIHRDIKGANILVNSQGVVKIADFGISKKTDFKYQMNARNSEMKGSLNWMAPEVMADKGAYGVSADIWSLGCVVLEMLEGQKPWNNVDMFNLMQRVGKNGESPAIPRNFSDETVVFLKACFIREPSERPGADDLLRYPFTFADVDPGHPDFDYARWKDAAEEEQMRIHAMDSDSDNTNSDSD</sequence>
<evidence type="ECO:0000256" key="3">
    <source>
        <dbReference type="ARBA" id="ARBA00022777"/>
    </source>
</evidence>
<feature type="region of interest" description="Disordered" evidence="6">
    <location>
        <begin position="357"/>
        <end position="376"/>
    </location>
</feature>
<evidence type="ECO:0000256" key="1">
    <source>
        <dbReference type="ARBA" id="ARBA00022679"/>
    </source>
</evidence>
<evidence type="ECO:0000259" key="7">
    <source>
        <dbReference type="PROSITE" id="PS50011"/>
    </source>
</evidence>
<comment type="caution">
    <text evidence="8">The sequence shown here is derived from an EMBL/GenBank/DDBJ whole genome shotgun (WGS) entry which is preliminary data.</text>
</comment>
<feature type="binding site" evidence="5">
    <location>
        <position position="639"/>
    </location>
    <ligand>
        <name>ATP</name>
        <dbReference type="ChEBI" id="CHEBI:30616"/>
    </ligand>
</feature>
<dbReference type="PANTHER" id="PTHR48016">
    <property type="entry name" value="MAP KINASE KINASE KINASE SSK2-RELATED-RELATED"/>
    <property type="match status" value="1"/>
</dbReference>
<dbReference type="SUPFAM" id="SSF56112">
    <property type="entry name" value="Protein kinase-like (PK-like)"/>
    <property type="match status" value="1"/>
</dbReference>
<name>A0AAD5XJP3_9FUNG</name>
<dbReference type="GO" id="GO:0004672">
    <property type="term" value="F:protein kinase activity"/>
    <property type="evidence" value="ECO:0007669"/>
    <property type="project" value="InterPro"/>
</dbReference>
<keyword evidence="4 5" id="KW-0067">ATP-binding</keyword>
<dbReference type="GO" id="GO:0000165">
    <property type="term" value="P:MAPK cascade"/>
    <property type="evidence" value="ECO:0007669"/>
    <property type="project" value="UniProtKB-ARBA"/>
</dbReference>
<dbReference type="CDD" id="cd06606">
    <property type="entry name" value="STKc_MAPKKK"/>
    <property type="match status" value="1"/>
</dbReference>
<evidence type="ECO:0000256" key="2">
    <source>
        <dbReference type="ARBA" id="ARBA00022741"/>
    </source>
</evidence>
<feature type="compositionally biased region" description="Basic and acidic residues" evidence="6">
    <location>
        <begin position="31"/>
        <end position="42"/>
    </location>
</feature>
<evidence type="ECO:0000256" key="4">
    <source>
        <dbReference type="ARBA" id="ARBA00022840"/>
    </source>
</evidence>
<dbReference type="GO" id="GO:0005524">
    <property type="term" value="F:ATP binding"/>
    <property type="evidence" value="ECO:0007669"/>
    <property type="project" value="UniProtKB-UniRule"/>
</dbReference>
<dbReference type="Gene3D" id="1.10.510.10">
    <property type="entry name" value="Transferase(Phosphotransferase) domain 1"/>
    <property type="match status" value="1"/>
</dbReference>
<feature type="compositionally biased region" description="Polar residues" evidence="6">
    <location>
        <begin position="58"/>
        <end position="70"/>
    </location>
</feature>
<dbReference type="Pfam" id="PF00069">
    <property type="entry name" value="Pkinase"/>
    <property type="match status" value="1"/>
</dbReference>